<feature type="transmembrane region" description="Helical" evidence="1">
    <location>
        <begin position="12"/>
        <end position="35"/>
    </location>
</feature>
<dbReference type="InterPro" id="IPR036249">
    <property type="entry name" value="Thioredoxin-like_sf"/>
</dbReference>
<protein>
    <recommendedName>
        <fullName evidence="4">Cytochrome oxidase Cu insertion factor (SCO1/SenC/PrrC family)</fullName>
    </recommendedName>
</protein>
<keyword evidence="1" id="KW-0472">Membrane</keyword>
<dbReference type="Gene3D" id="3.40.30.10">
    <property type="entry name" value="Glutaredoxin"/>
    <property type="match status" value="1"/>
</dbReference>
<keyword evidence="3" id="KW-1185">Reference proteome</keyword>
<proteinExistence type="predicted"/>
<evidence type="ECO:0000313" key="3">
    <source>
        <dbReference type="Proteomes" id="UP000596063"/>
    </source>
</evidence>
<evidence type="ECO:0000256" key="1">
    <source>
        <dbReference type="SAM" id="Phobius"/>
    </source>
</evidence>
<accession>A0A7T4URG7</accession>
<evidence type="ECO:0000313" key="2">
    <source>
        <dbReference type="EMBL" id="QQD18350.1"/>
    </source>
</evidence>
<dbReference type="RefSeq" id="WP_198569847.1">
    <property type="nucleotide sequence ID" value="NZ_CP066167.1"/>
</dbReference>
<organism evidence="2 3">
    <name type="scientific">Spongiibacter nanhainus</name>
    <dbReference type="NCBI Taxonomy" id="2794344"/>
    <lineage>
        <taxon>Bacteria</taxon>
        <taxon>Pseudomonadati</taxon>
        <taxon>Pseudomonadota</taxon>
        <taxon>Gammaproteobacteria</taxon>
        <taxon>Cellvibrionales</taxon>
        <taxon>Spongiibacteraceae</taxon>
        <taxon>Spongiibacter</taxon>
    </lineage>
</organism>
<reference evidence="2 3" key="1">
    <citation type="submission" date="2020-12" db="EMBL/GenBank/DDBJ databases">
        <authorList>
            <person name="Shan Y."/>
        </authorList>
    </citation>
    <scope>NUCLEOTIDE SEQUENCE [LARGE SCALE GENOMIC DNA]</scope>
    <source>
        <strain evidence="3">csc3.9</strain>
    </source>
</reference>
<keyword evidence="1" id="KW-1133">Transmembrane helix</keyword>
<dbReference type="AlphaFoldDB" id="A0A7T4URG7"/>
<keyword evidence="1" id="KW-0812">Transmembrane</keyword>
<name>A0A7T4URG7_9GAMM</name>
<dbReference type="Proteomes" id="UP000596063">
    <property type="component" value="Chromosome"/>
</dbReference>
<dbReference type="EMBL" id="CP066167">
    <property type="protein sequence ID" value="QQD18350.1"/>
    <property type="molecule type" value="Genomic_DNA"/>
</dbReference>
<dbReference type="SUPFAM" id="SSF52833">
    <property type="entry name" value="Thioredoxin-like"/>
    <property type="match status" value="1"/>
</dbReference>
<sequence length="206" mass="22830">MSTPSSSSNSKTQVALILGIPVVVVLFSSLIFFLARNGVINLGTVNHGTLIQPPVQLGDLQPRRLDGGEFLFNQPESKWVFMVVGGRDCTGACERMLYLTRQTHTALGKKVRQVERLYLATEGPVSAPLRDFIEAEHSDLTIVNVDGAEFAEAFAHLKVNPLDKQTFYVVDPLGWVMMRYRAGNTDQDALNALGKDILKDMKRLVR</sequence>
<evidence type="ECO:0008006" key="4">
    <source>
        <dbReference type="Google" id="ProtNLM"/>
    </source>
</evidence>
<gene>
    <name evidence="2" type="ORF">I6N98_00275</name>
</gene>
<dbReference type="KEGG" id="snan:I6N98_00275"/>